<dbReference type="GO" id="GO:0009132">
    <property type="term" value="P:nucleoside diphosphate metabolic process"/>
    <property type="evidence" value="ECO:0007669"/>
    <property type="project" value="InterPro"/>
</dbReference>
<keyword evidence="10" id="KW-1185">Reference proteome</keyword>
<dbReference type="InterPro" id="IPR045121">
    <property type="entry name" value="CoAse"/>
</dbReference>
<evidence type="ECO:0000256" key="5">
    <source>
        <dbReference type="ARBA" id="ARBA00022801"/>
    </source>
</evidence>
<dbReference type="GO" id="GO:0030145">
    <property type="term" value="F:manganese ion binding"/>
    <property type="evidence" value="ECO:0007669"/>
    <property type="project" value="InterPro"/>
</dbReference>
<dbReference type="CDD" id="cd03426">
    <property type="entry name" value="NUDIX_CoAse_Nudt7"/>
    <property type="match status" value="1"/>
</dbReference>
<dbReference type="PANTHER" id="PTHR12992:SF11">
    <property type="entry name" value="MITOCHONDRIAL COENZYME A DIPHOSPHATASE NUDT8"/>
    <property type="match status" value="1"/>
</dbReference>
<comment type="similarity">
    <text evidence="3">Belongs to the Nudix hydrolase family. PCD1 subfamily.</text>
</comment>
<dbReference type="Pfam" id="PF00293">
    <property type="entry name" value="NUDIX"/>
    <property type="match status" value="1"/>
</dbReference>
<evidence type="ECO:0000256" key="1">
    <source>
        <dbReference type="ARBA" id="ARBA00001936"/>
    </source>
</evidence>
<comment type="cofactor">
    <cofactor evidence="1">
        <name>Mn(2+)</name>
        <dbReference type="ChEBI" id="CHEBI:29035"/>
    </cofactor>
</comment>
<accession>A0A916RUW6</accession>
<evidence type="ECO:0000313" key="9">
    <source>
        <dbReference type="EMBL" id="GGA70888.1"/>
    </source>
</evidence>
<reference evidence="9" key="1">
    <citation type="journal article" date="2014" name="Int. J. Syst. Evol. Microbiol.">
        <title>Complete genome sequence of Corynebacterium casei LMG S-19264T (=DSM 44701T), isolated from a smear-ripened cheese.</title>
        <authorList>
            <consortium name="US DOE Joint Genome Institute (JGI-PGF)"/>
            <person name="Walter F."/>
            <person name="Albersmeier A."/>
            <person name="Kalinowski J."/>
            <person name="Ruckert C."/>
        </authorList>
    </citation>
    <scope>NUCLEOTIDE SEQUENCE</scope>
    <source>
        <strain evidence="9">CGMCC 1.15320</strain>
    </source>
</reference>
<sequence>MSACAAATGAKLFTASDFRERARLHLTDEETSEYGDHRLNPTLKDMLIQQQPRDAAVLVPIVDRGDEATVLLTLRSSKLRQHAGQIAFPGGRIDPEDVSPEAAALREAEEEVGLDASFVETVGRLPFYYTGTGYRVLPILSVVQPDFLLTINEDEVEDAFEVPLSFLMNEENHERDSRYWMNQKRHFFRMPYQQYNIWGVTAGIIHMLYERLYHR</sequence>
<dbReference type="SUPFAM" id="SSF55811">
    <property type="entry name" value="Nudix"/>
    <property type="match status" value="1"/>
</dbReference>
<dbReference type="EMBL" id="BMIF01000007">
    <property type="protein sequence ID" value="GGA70888.1"/>
    <property type="molecule type" value="Genomic_DNA"/>
</dbReference>
<evidence type="ECO:0000256" key="6">
    <source>
        <dbReference type="ARBA" id="ARBA00022842"/>
    </source>
</evidence>
<dbReference type="InterPro" id="IPR000086">
    <property type="entry name" value="NUDIX_hydrolase_dom"/>
</dbReference>
<comment type="caution">
    <text evidence="9">The sequence shown here is derived from an EMBL/GenBank/DDBJ whole genome shotgun (WGS) entry which is preliminary data.</text>
</comment>
<evidence type="ECO:0000256" key="2">
    <source>
        <dbReference type="ARBA" id="ARBA00001946"/>
    </source>
</evidence>
<name>A0A916RUW6_9HYPH</name>
<evidence type="ECO:0000256" key="4">
    <source>
        <dbReference type="ARBA" id="ARBA00022723"/>
    </source>
</evidence>
<dbReference type="AlphaFoldDB" id="A0A916RUW6"/>
<reference evidence="9" key="2">
    <citation type="submission" date="2020-09" db="EMBL/GenBank/DDBJ databases">
        <authorList>
            <person name="Sun Q."/>
            <person name="Zhou Y."/>
        </authorList>
    </citation>
    <scope>NUCLEOTIDE SEQUENCE</scope>
    <source>
        <strain evidence="9">CGMCC 1.15320</strain>
    </source>
</reference>
<keyword evidence="6" id="KW-0460">Magnesium</keyword>
<keyword evidence="5" id="KW-0378">Hydrolase</keyword>
<gene>
    <name evidence="9" type="ORF">GCM10011385_25910</name>
</gene>
<dbReference type="Proteomes" id="UP000636264">
    <property type="component" value="Unassembled WGS sequence"/>
</dbReference>
<dbReference type="InterPro" id="IPR000059">
    <property type="entry name" value="NUDIX_hydrolase_NudL_CS"/>
</dbReference>
<dbReference type="GO" id="GO:0000287">
    <property type="term" value="F:magnesium ion binding"/>
    <property type="evidence" value="ECO:0007669"/>
    <property type="project" value="InterPro"/>
</dbReference>
<dbReference type="PROSITE" id="PS51462">
    <property type="entry name" value="NUDIX"/>
    <property type="match status" value="1"/>
</dbReference>
<keyword evidence="4" id="KW-0479">Metal-binding</keyword>
<evidence type="ECO:0000256" key="3">
    <source>
        <dbReference type="ARBA" id="ARBA00006506"/>
    </source>
</evidence>
<organism evidence="9 10">
    <name type="scientific">Nitratireductor aestuarii</name>
    <dbReference type="NCBI Taxonomy" id="1735103"/>
    <lineage>
        <taxon>Bacteria</taxon>
        <taxon>Pseudomonadati</taxon>
        <taxon>Pseudomonadota</taxon>
        <taxon>Alphaproteobacteria</taxon>
        <taxon>Hyphomicrobiales</taxon>
        <taxon>Phyllobacteriaceae</taxon>
        <taxon>Nitratireductor</taxon>
    </lineage>
</organism>
<dbReference type="RefSeq" id="WP_188721482.1">
    <property type="nucleotide sequence ID" value="NZ_BMIF01000007.1"/>
</dbReference>
<comment type="cofactor">
    <cofactor evidence="2">
        <name>Mg(2+)</name>
        <dbReference type="ChEBI" id="CHEBI:18420"/>
    </cofactor>
</comment>
<dbReference type="InterPro" id="IPR015797">
    <property type="entry name" value="NUDIX_hydrolase-like_dom_sf"/>
</dbReference>
<dbReference type="Gene3D" id="3.90.79.10">
    <property type="entry name" value="Nucleoside Triphosphate Pyrophosphohydrolase"/>
    <property type="match status" value="1"/>
</dbReference>
<dbReference type="PROSITE" id="PS01293">
    <property type="entry name" value="NUDIX_COA"/>
    <property type="match status" value="1"/>
</dbReference>
<keyword evidence="7" id="KW-0464">Manganese</keyword>
<evidence type="ECO:0000256" key="7">
    <source>
        <dbReference type="ARBA" id="ARBA00023211"/>
    </source>
</evidence>
<proteinExistence type="inferred from homology"/>
<dbReference type="NCBIfam" id="NF007980">
    <property type="entry name" value="PRK10707.1"/>
    <property type="match status" value="1"/>
</dbReference>
<evidence type="ECO:0000259" key="8">
    <source>
        <dbReference type="PROSITE" id="PS51462"/>
    </source>
</evidence>
<dbReference type="PANTHER" id="PTHR12992">
    <property type="entry name" value="NUDIX HYDROLASE"/>
    <property type="match status" value="1"/>
</dbReference>
<dbReference type="GO" id="GO:0010945">
    <property type="term" value="F:coenzyme A diphosphatase activity"/>
    <property type="evidence" value="ECO:0007669"/>
    <property type="project" value="InterPro"/>
</dbReference>
<protein>
    <submittedName>
        <fullName evidence="9">Coenzyme A pyrophosphatase</fullName>
    </submittedName>
</protein>
<evidence type="ECO:0000313" key="10">
    <source>
        <dbReference type="Proteomes" id="UP000636264"/>
    </source>
</evidence>
<feature type="domain" description="Nudix hydrolase" evidence="8">
    <location>
        <begin position="52"/>
        <end position="185"/>
    </location>
</feature>